<organism evidence="2 3">
    <name type="scientific">Amycolatopsis suaedae</name>
    <dbReference type="NCBI Taxonomy" id="2510978"/>
    <lineage>
        <taxon>Bacteria</taxon>
        <taxon>Bacillati</taxon>
        <taxon>Actinomycetota</taxon>
        <taxon>Actinomycetes</taxon>
        <taxon>Pseudonocardiales</taxon>
        <taxon>Pseudonocardiaceae</taxon>
        <taxon>Amycolatopsis</taxon>
    </lineage>
</organism>
<comment type="caution">
    <text evidence="2">The sequence shown here is derived from an EMBL/GenBank/DDBJ whole genome shotgun (WGS) entry which is preliminary data.</text>
</comment>
<dbReference type="InterPro" id="IPR036390">
    <property type="entry name" value="WH_DNA-bd_sf"/>
</dbReference>
<dbReference type="RefSeq" id="WP_130473154.1">
    <property type="nucleotide sequence ID" value="NZ_SFCC01000001.1"/>
</dbReference>
<dbReference type="InterPro" id="IPR036388">
    <property type="entry name" value="WH-like_DNA-bd_sf"/>
</dbReference>
<dbReference type="SUPFAM" id="SSF46785">
    <property type="entry name" value="Winged helix' DNA-binding domain"/>
    <property type="match status" value="1"/>
</dbReference>
<accession>A0A4Q7JEH8</accession>
<evidence type="ECO:0000313" key="2">
    <source>
        <dbReference type="EMBL" id="RZQ65582.1"/>
    </source>
</evidence>
<feature type="domain" description="Transcription regulator PadR N-terminal" evidence="1">
    <location>
        <begin position="10"/>
        <end position="75"/>
    </location>
</feature>
<keyword evidence="3" id="KW-1185">Reference proteome</keyword>
<gene>
    <name evidence="2" type="ORF">EWH70_00320</name>
</gene>
<proteinExistence type="predicted"/>
<protein>
    <submittedName>
        <fullName evidence="2">PadR family transcriptional regulator</fullName>
    </submittedName>
</protein>
<evidence type="ECO:0000259" key="1">
    <source>
        <dbReference type="Pfam" id="PF03551"/>
    </source>
</evidence>
<name>A0A4Q7JEH8_9PSEU</name>
<dbReference type="Proteomes" id="UP000292003">
    <property type="component" value="Unassembled WGS sequence"/>
</dbReference>
<dbReference type="AlphaFoldDB" id="A0A4Q7JEH8"/>
<dbReference type="InterPro" id="IPR005149">
    <property type="entry name" value="Tscrpt_reg_PadR_N"/>
</dbReference>
<dbReference type="Pfam" id="PF03551">
    <property type="entry name" value="PadR"/>
    <property type="match status" value="1"/>
</dbReference>
<dbReference type="OrthoDB" id="9814826at2"/>
<evidence type="ECO:0000313" key="3">
    <source>
        <dbReference type="Proteomes" id="UP000292003"/>
    </source>
</evidence>
<dbReference type="Gene3D" id="1.10.10.10">
    <property type="entry name" value="Winged helix-like DNA-binding domain superfamily/Winged helix DNA-binding domain"/>
    <property type="match status" value="1"/>
</dbReference>
<sequence>MRVDLDMRLLSVLEGRQLSGHAVVEALGGPGPAGAVYPALRRLERAGYLTGEWARVGERTRRVYRLTGAGQRSLATARTAARGGLAWA</sequence>
<dbReference type="EMBL" id="SFCC01000001">
    <property type="protein sequence ID" value="RZQ65582.1"/>
    <property type="molecule type" value="Genomic_DNA"/>
</dbReference>
<reference evidence="2 3" key="1">
    <citation type="submission" date="2019-02" db="EMBL/GenBank/DDBJ databases">
        <title>Draft genome sequence of Amycolatopsis sp. 8-3EHSu isolated from roots of Suaeda maritima.</title>
        <authorList>
            <person name="Duangmal K."/>
            <person name="Chantavorakit T."/>
        </authorList>
    </citation>
    <scope>NUCLEOTIDE SEQUENCE [LARGE SCALE GENOMIC DNA]</scope>
    <source>
        <strain evidence="2 3">8-3EHSu</strain>
    </source>
</reference>